<dbReference type="GO" id="GO:0006313">
    <property type="term" value="P:DNA transposition"/>
    <property type="evidence" value="ECO:0007669"/>
    <property type="project" value="InterPro"/>
</dbReference>
<evidence type="ECO:0000313" key="2">
    <source>
        <dbReference type="Proteomes" id="UP000070578"/>
    </source>
</evidence>
<dbReference type="Proteomes" id="UP000070578">
    <property type="component" value="Unassembled WGS sequence"/>
</dbReference>
<sequence>MSISPSIDRRRRQHAPEFKQGLVALCRPGVSVSAIALAHGVNANLLRRWINQYQNELPAPIESEPSKLVAVQVDLP</sequence>
<protein>
    <recommendedName>
        <fullName evidence="3">Transposase</fullName>
    </recommendedName>
</protein>
<gene>
    <name evidence="1" type="ORF">AWT59_3409</name>
</gene>
<accession>A0A139BP46</accession>
<dbReference type="InterPro" id="IPR002514">
    <property type="entry name" value="Transposase_8"/>
</dbReference>
<dbReference type="EMBL" id="LSLI01000243">
    <property type="protein sequence ID" value="KXS30465.1"/>
    <property type="molecule type" value="Genomic_DNA"/>
</dbReference>
<comment type="caution">
    <text evidence="1">The sequence shown here is derived from an EMBL/GenBank/DDBJ whole genome shotgun (WGS) entry which is preliminary data.</text>
</comment>
<dbReference type="Pfam" id="PF01527">
    <property type="entry name" value="HTH_Tnp_1"/>
    <property type="match status" value="1"/>
</dbReference>
<proteinExistence type="predicted"/>
<dbReference type="InterPro" id="IPR009057">
    <property type="entry name" value="Homeodomain-like_sf"/>
</dbReference>
<dbReference type="SUPFAM" id="SSF46689">
    <property type="entry name" value="Homeodomain-like"/>
    <property type="match status" value="1"/>
</dbReference>
<name>A0A139BP46_9PROT</name>
<reference evidence="1 2" key="1">
    <citation type="submission" date="2016-02" db="EMBL/GenBank/DDBJ databases">
        <authorList>
            <person name="Wen L."/>
            <person name="He K."/>
            <person name="Yang H."/>
        </authorList>
    </citation>
    <scope>NUCLEOTIDE SEQUENCE [LARGE SCALE GENOMIC DNA]</scope>
    <source>
        <strain evidence="1">ShG14-8</strain>
    </source>
</reference>
<dbReference type="Gene3D" id="1.10.10.60">
    <property type="entry name" value="Homeodomain-like"/>
    <property type="match status" value="1"/>
</dbReference>
<feature type="non-terminal residue" evidence="1">
    <location>
        <position position="76"/>
    </location>
</feature>
<evidence type="ECO:0000313" key="1">
    <source>
        <dbReference type="EMBL" id="KXS30465.1"/>
    </source>
</evidence>
<dbReference type="GO" id="GO:0004803">
    <property type="term" value="F:transposase activity"/>
    <property type="evidence" value="ECO:0007669"/>
    <property type="project" value="InterPro"/>
</dbReference>
<evidence type="ECO:0008006" key="3">
    <source>
        <dbReference type="Google" id="ProtNLM"/>
    </source>
</evidence>
<reference evidence="1 2" key="2">
    <citation type="submission" date="2016-03" db="EMBL/GenBank/DDBJ databases">
        <title>New uncultured bacterium of the family Gallionellaceae from acid mine drainage: description and reconstruction of genome based on metagenomic analysis of microbial community.</title>
        <authorList>
            <person name="Kadnikov V."/>
            <person name="Ivasenko D."/>
            <person name="Beletsky A."/>
            <person name="Mardanov A."/>
            <person name="Danilova E."/>
            <person name="Pimenov N."/>
            <person name="Karnachuk O."/>
            <person name="Ravin N."/>
        </authorList>
    </citation>
    <scope>NUCLEOTIDE SEQUENCE [LARGE SCALE GENOMIC DNA]</scope>
    <source>
        <strain evidence="1">ShG14-8</strain>
    </source>
</reference>
<dbReference type="AlphaFoldDB" id="A0A139BP46"/>
<organism evidence="1 2">
    <name type="scientific">Candidatus Gallionella acididurans</name>
    <dbReference type="NCBI Taxonomy" id="1796491"/>
    <lineage>
        <taxon>Bacteria</taxon>
        <taxon>Pseudomonadati</taxon>
        <taxon>Pseudomonadota</taxon>
        <taxon>Betaproteobacteria</taxon>
        <taxon>Nitrosomonadales</taxon>
        <taxon>Gallionellaceae</taxon>
        <taxon>Gallionella</taxon>
    </lineage>
</organism>
<dbReference type="GO" id="GO:0003677">
    <property type="term" value="F:DNA binding"/>
    <property type="evidence" value="ECO:0007669"/>
    <property type="project" value="InterPro"/>
</dbReference>